<evidence type="ECO:0000313" key="1">
    <source>
        <dbReference type="Proteomes" id="UP000887580"/>
    </source>
</evidence>
<reference evidence="2" key="1">
    <citation type="submission" date="2022-11" db="UniProtKB">
        <authorList>
            <consortium name="WormBaseParasite"/>
        </authorList>
    </citation>
    <scope>IDENTIFICATION</scope>
</reference>
<accession>A0AC35GIN1</accession>
<name>A0AC35GIN1_9BILA</name>
<dbReference type="Proteomes" id="UP000887580">
    <property type="component" value="Unplaced"/>
</dbReference>
<dbReference type="WBParaSite" id="PS1159_v2.g5604.t1">
    <property type="protein sequence ID" value="PS1159_v2.g5604.t1"/>
    <property type="gene ID" value="PS1159_v2.g5604"/>
</dbReference>
<proteinExistence type="predicted"/>
<sequence length="75" mass="8301">MKKRSSKAHHSHSSSERGDYGIDSSTASGLPSIYGSNAMLARDFQTAKPFVGLPRQPCDVGTDSYHPNQSNNWWF</sequence>
<protein>
    <submittedName>
        <fullName evidence="2">Uncharacterized protein</fullName>
    </submittedName>
</protein>
<organism evidence="1 2">
    <name type="scientific">Panagrolaimus sp. PS1159</name>
    <dbReference type="NCBI Taxonomy" id="55785"/>
    <lineage>
        <taxon>Eukaryota</taxon>
        <taxon>Metazoa</taxon>
        <taxon>Ecdysozoa</taxon>
        <taxon>Nematoda</taxon>
        <taxon>Chromadorea</taxon>
        <taxon>Rhabditida</taxon>
        <taxon>Tylenchina</taxon>
        <taxon>Panagrolaimomorpha</taxon>
        <taxon>Panagrolaimoidea</taxon>
        <taxon>Panagrolaimidae</taxon>
        <taxon>Panagrolaimus</taxon>
    </lineage>
</organism>
<evidence type="ECO:0000313" key="2">
    <source>
        <dbReference type="WBParaSite" id="PS1159_v2.g5604.t1"/>
    </source>
</evidence>